<comment type="caution">
    <text evidence="1">The sequence shown here is derived from an EMBL/GenBank/DDBJ whole genome shotgun (WGS) entry which is preliminary data.</text>
</comment>
<dbReference type="Proteomes" id="UP000807469">
    <property type="component" value="Unassembled WGS sequence"/>
</dbReference>
<gene>
    <name evidence="1" type="ORF">BDN70DRAFT_947370</name>
</gene>
<evidence type="ECO:0008006" key="3">
    <source>
        <dbReference type="Google" id="ProtNLM"/>
    </source>
</evidence>
<dbReference type="EMBL" id="MU155262">
    <property type="protein sequence ID" value="KAF9477398.1"/>
    <property type="molecule type" value="Genomic_DNA"/>
</dbReference>
<name>A0A9P6CZ82_9AGAR</name>
<proteinExistence type="predicted"/>
<accession>A0A9P6CZ82</accession>
<evidence type="ECO:0000313" key="1">
    <source>
        <dbReference type="EMBL" id="KAF9477398.1"/>
    </source>
</evidence>
<organism evidence="1 2">
    <name type="scientific">Pholiota conissans</name>
    <dbReference type="NCBI Taxonomy" id="109636"/>
    <lineage>
        <taxon>Eukaryota</taxon>
        <taxon>Fungi</taxon>
        <taxon>Dikarya</taxon>
        <taxon>Basidiomycota</taxon>
        <taxon>Agaricomycotina</taxon>
        <taxon>Agaricomycetes</taxon>
        <taxon>Agaricomycetidae</taxon>
        <taxon>Agaricales</taxon>
        <taxon>Agaricineae</taxon>
        <taxon>Strophariaceae</taxon>
        <taxon>Pholiota</taxon>
    </lineage>
</organism>
<dbReference type="AlphaFoldDB" id="A0A9P6CZ82"/>
<protein>
    <recommendedName>
        <fullName evidence="3">BTB domain-containing protein</fullName>
    </recommendedName>
</protein>
<reference evidence="1" key="1">
    <citation type="submission" date="2020-11" db="EMBL/GenBank/DDBJ databases">
        <authorList>
            <consortium name="DOE Joint Genome Institute"/>
            <person name="Ahrendt S."/>
            <person name="Riley R."/>
            <person name="Andreopoulos W."/>
            <person name="Labutti K."/>
            <person name="Pangilinan J."/>
            <person name="Ruiz-Duenas F.J."/>
            <person name="Barrasa J.M."/>
            <person name="Sanchez-Garcia M."/>
            <person name="Camarero S."/>
            <person name="Miyauchi S."/>
            <person name="Serrano A."/>
            <person name="Linde D."/>
            <person name="Babiker R."/>
            <person name="Drula E."/>
            <person name="Ayuso-Fernandez I."/>
            <person name="Pacheco R."/>
            <person name="Padilla G."/>
            <person name="Ferreira P."/>
            <person name="Barriuso J."/>
            <person name="Kellner H."/>
            <person name="Castanera R."/>
            <person name="Alfaro M."/>
            <person name="Ramirez L."/>
            <person name="Pisabarro A.G."/>
            <person name="Kuo A."/>
            <person name="Tritt A."/>
            <person name="Lipzen A."/>
            <person name="He G."/>
            <person name="Yan M."/>
            <person name="Ng V."/>
            <person name="Cullen D."/>
            <person name="Martin F."/>
            <person name="Rosso M.-N."/>
            <person name="Henrissat B."/>
            <person name="Hibbett D."/>
            <person name="Martinez A.T."/>
            <person name="Grigoriev I.V."/>
        </authorList>
    </citation>
    <scope>NUCLEOTIDE SEQUENCE</scope>
    <source>
        <strain evidence="1">CIRM-BRFM 674</strain>
    </source>
</reference>
<evidence type="ECO:0000313" key="2">
    <source>
        <dbReference type="Proteomes" id="UP000807469"/>
    </source>
</evidence>
<dbReference type="OrthoDB" id="3184970at2759"/>
<sequence length="183" mass="20355">MAPVSTNTRRMSASFCDDDADVKFLSSDGVEFKIYLAYLNLCTSRGFARDQLNTAAAGDDKIQLQESADVLEIIFQFIEPPTRARDHKHPSVFDLSPSLFFKVAEAAEKYVVYGATRVCLDRMKQIVSDYPVDVLNHCSLHGYSELANQAAQHALSYPVEEVTVKLTAPGALLRYVCITFSSF</sequence>
<keyword evidence="2" id="KW-1185">Reference proteome</keyword>